<evidence type="ECO:0000256" key="1">
    <source>
        <dbReference type="SAM" id="Phobius"/>
    </source>
</evidence>
<feature type="transmembrane region" description="Helical" evidence="1">
    <location>
        <begin position="95"/>
        <end position="115"/>
    </location>
</feature>
<keyword evidence="1" id="KW-0812">Transmembrane</keyword>
<reference evidence="3" key="1">
    <citation type="submission" date="2016-07" db="EMBL/GenBank/DDBJ databases">
        <title>Nontailed viruses are major unrecognized killers of bacteria in the ocean.</title>
        <authorList>
            <person name="Kauffman K."/>
            <person name="Hussain F."/>
            <person name="Yang J."/>
            <person name="Arevalo P."/>
            <person name="Brown J."/>
            <person name="Cutler M."/>
            <person name="Kelly L."/>
            <person name="Polz M.F."/>
        </authorList>
    </citation>
    <scope>NUCLEOTIDE SEQUENCE [LARGE SCALE GENOMIC DNA]</scope>
    <source>
        <strain evidence="3">10N.261.55.E11</strain>
    </source>
</reference>
<dbReference type="AlphaFoldDB" id="A0A2N7F7J8"/>
<feature type="transmembrane region" description="Helical" evidence="1">
    <location>
        <begin position="7"/>
        <end position="27"/>
    </location>
</feature>
<dbReference type="EMBL" id="MCWU01000057">
    <property type="protein sequence ID" value="PMJ62195.1"/>
    <property type="molecule type" value="Genomic_DNA"/>
</dbReference>
<keyword evidence="1" id="KW-0472">Membrane</keyword>
<protein>
    <recommendedName>
        <fullName evidence="4">DUF2975 domain-containing protein</fullName>
    </recommendedName>
</protein>
<proteinExistence type="predicted"/>
<dbReference type="RefSeq" id="WP_102516974.1">
    <property type="nucleotide sequence ID" value="NZ_CAWNSM010000057.1"/>
</dbReference>
<comment type="caution">
    <text evidence="2">The sequence shown here is derived from an EMBL/GenBank/DDBJ whole genome shotgun (WGS) entry which is preliminary data.</text>
</comment>
<keyword evidence="1" id="KW-1133">Transmembrane helix</keyword>
<accession>A0A2N7F7J8</accession>
<dbReference type="Proteomes" id="UP000235330">
    <property type="component" value="Unassembled WGS sequence"/>
</dbReference>
<evidence type="ECO:0000313" key="3">
    <source>
        <dbReference type="Proteomes" id="UP000235330"/>
    </source>
</evidence>
<feature type="transmembrane region" description="Helical" evidence="1">
    <location>
        <begin position="121"/>
        <end position="145"/>
    </location>
</feature>
<feature type="transmembrane region" description="Helical" evidence="1">
    <location>
        <begin position="47"/>
        <end position="65"/>
    </location>
</feature>
<evidence type="ECO:0008006" key="4">
    <source>
        <dbReference type="Google" id="ProtNLM"/>
    </source>
</evidence>
<name>A0A2N7F7J8_VIBSP</name>
<gene>
    <name evidence="2" type="ORF">BCU17_04450</name>
</gene>
<organism evidence="2 3">
    <name type="scientific">Vibrio splendidus</name>
    <dbReference type="NCBI Taxonomy" id="29497"/>
    <lineage>
        <taxon>Bacteria</taxon>
        <taxon>Pseudomonadati</taxon>
        <taxon>Pseudomonadota</taxon>
        <taxon>Gammaproteobacteria</taxon>
        <taxon>Vibrionales</taxon>
        <taxon>Vibrionaceae</taxon>
        <taxon>Vibrio</taxon>
    </lineage>
</organism>
<evidence type="ECO:0000313" key="2">
    <source>
        <dbReference type="EMBL" id="PMJ62195.1"/>
    </source>
</evidence>
<sequence>MKRLADIIRFSIISPEFLVLLLSIAITYNFPEFFELVGQKLKGNDELWKFIPTLPFVFVGVTFKISQKLHAPLENTSNKQLYEWSSFNKITDRIIASYLIAILCSAASFSIWFFISDLSEVVLGAILLNAIVISGLTAFQIFLAAQKIRQIVEQYT</sequence>